<dbReference type="Proteomes" id="UP000275027">
    <property type="component" value="Unassembled WGS sequence"/>
</dbReference>
<name>A0A497TXV6_9FLAO</name>
<dbReference type="AlphaFoldDB" id="A0A497TXV6"/>
<dbReference type="GO" id="GO:0004803">
    <property type="term" value="F:transposase activity"/>
    <property type="evidence" value="ECO:0007669"/>
    <property type="project" value="InterPro"/>
</dbReference>
<evidence type="ECO:0000259" key="1">
    <source>
        <dbReference type="SMART" id="SM01321"/>
    </source>
</evidence>
<keyword evidence="4" id="KW-1185">Reference proteome</keyword>
<dbReference type="Proteomes" id="UP000233767">
    <property type="component" value="Unassembled WGS sequence"/>
</dbReference>
<dbReference type="SMART" id="SM01321">
    <property type="entry name" value="Y1_Tnp"/>
    <property type="match status" value="1"/>
</dbReference>
<dbReference type="InterPro" id="IPR002686">
    <property type="entry name" value="Transposase_17"/>
</dbReference>
<dbReference type="EMBL" id="RCCB01000013">
    <property type="protein sequence ID" value="RLJ24031.1"/>
    <property type="molecule type" value="Genomic_DNA"/>
</dbReference>
<dbReference type="Gene3D" id="3.30.70.1290">
    <property type="entry name" value="Transposase IS200-like"/>
    <property type="match status" value="1"/>
</dbReference>
<organism evidence="3 5">
    <name type="scientific">Flavobacterium lindanitolerans</name>
    <dbReference type="NCBI Taxonomy" id="428988"/>
    <lineage>
        <taxon>Bacteria</taxon>
        <taxon>Pseudomonadati</taxon>
        <taxon>Bacteroidota</taxon>
        <taxon>Flavobacteriia</taxon>
        <taxon>Flavobacteriales</taxon>
        <taxon>Flavobacteriaceae</taxon>
        <taxon>Flavobacterium</taxon>
    </lineage>
</organism>
<evidence type="ECO:0000313" key="3">
    <source>
        <dbReference type="EMBL" id="RLJ24031.1"/>
    </source>
</evidence>
<accession>A0A497TXV6</accession>
<dbReference type="PANTHER" id="PTHR34322:SF2">
    <property type="entry name" value="TRANSPOSASE IS200-LIKE DOMAIN-CONTAINING PROTEIN"/>
    <property type="match status" value="1"/>
</dbReference>
<dbReference type="SUPFAM" id="SSF143422">
    <property type="entry name" value="Transposase IS200-like"/>
    <property type="match status" value="1"/>
</dbReference>
<dbReference type="RefSeq" id="WP_101472605.1">
    <property type="nucleotide sequence ID" value="NZ_PJND01000009.1"/>
</dbReference>
<dbReference type="EMBL" id="PJND01000009">
    <property type="protein sequence ID" value="PKW20588.1"/>
    <property type="molecule type" value="Genomic_DNA"/>
</dbReference>
<gene>
    <name evidence="2" type="ORF">B0G92_2738</name>
    <name evidence="3" type="ORF">CLV50_2748</name>
</gene>
<sequence length="202" mass="24364">MKIQPLEHEKFYHIFNRGNNGINLFYDADCYYHFLRLYEKYIEPVAETYAWCLLKNHFHLLVYIKSQNEIDNRKLKYSTVEKPRIISASKQFSHLFNAYTQAINKRFKRTGSLFEKPFHRKLVASNDYFQKLVVYIHNNPVHHGFCKNINDYPWSSYGSIISEKPTKIKRKEVIDVFYNLDNFIAYHNQNQDFFDIDDLIIE</sequence>
<protein>
    <recommendedName>
        <fullName evidence="1">Transposase IS200-like domain-containing protein</fullName>
    </recommendedName>
</protein>
<reference evidence="2 4" key="1">
    <citation type="submission" date="2017-12" db="EMBL/GenBank/DDBJ databases">
        <title>Genomic Encyclopedia of Type Strains, Phase III (KMG-III): the genomes of soil and plant-associated and newly described type strains.</title>
        <authorList>
            <person name="Whitman W."/>
        </authorList>
    </citation>
    <scope>NUCLEOTIDE SEQUENCE [LARGE SCALE GENOMIC DNA]</scope>
    <source>
        <strain evidence="2 4">IP-10</strain>
    </source>
</reference>
<dbReference type="GO" id="GO:0006313">
    <property type="term" value="P:DNA transposition"/>
    <property type="evidence" value="ECO:0007669"/>
    <property type="project" value="InterPro"/>
</dbReference>
<dbReference type="InterPro" id="IPR036515">
    <property type="entry name" value="Transposase_17_sf"/>
</dbReference>
<dbReference type="PANTHER" id="PTHR34322">
    <property type="entry name" value="TRANSPOSASE, Y1_TNP DOMAIN-CONTAINING"/>
    <property type="match status" value="1"/>
</dbReference>
<reference evidence="3 5" key="2">
    <citation type="submission" date="2018-10" db="EMBL/GenBank/DDBJ databases">
        <title>Genomic Encyclopedia of Archaeal and Bacterial Type Strains, Phase II (KMG-II): from individual species to whole genera.</title>
        <authorList>
            <person name="Goeker M."/>
        </authorList>
    </citation>
    <scope>NUCLEOTIDE SEQUENCE [LARGE SCALE GENOMIC DNA]</scope>
    <source>
        <strain evidence="3 5">DSM 21886</strain>
    </source>
</reference>
<proteinExistence type="predicted"/>
<evidence type="ECO:0000313" key="5">
    <source>
        <dbReference type="Proteomes" id="UP000275027"/>
    </source>
</evidence>
<evidence type="ECO:0000313" key="2">
    <source>
        <dbReference type="EMBL" id="PKW20588.1"/>
    </source>
</evidence>
<evidence type="ECO:0000313" key="4">
    <source>
        <dbReference type="Proteomes" id="UP000233767"/>
    </source>
</evidence>
<dbReference type="GO" id="GO:0003677">
    <property type="term" value="F:DNA binding"/>
    <property type="evidence" value="ECO:0007669"/>
    <property type="project" value="InterPro"/>
</dbReference>
<feature type="domain" description="Transposase IS200-like" evidence="1">
    <location>
        <begin position="7"/>
        <end position="139"/>
    </location>
</feature>
<comment type="caution">
    <text evidence="3">The sequence shown here is derived from an EMBL/GenBank/DDBJ whole genome shotgun (WGS) entry which is preliminary data.</text>
</comment>